<dbReference type="Gene3D" id="3.90.1200.10">
    <property type="match status" value="1"/>
</dbReference>
<keyword evidence="4" id="KW-0808">Transferase</keyword>
<dbReference type="AlphaFoldDB" id="A0A7Y0L9X6"/>
<gene>
    <name evidence="4" type="ORF">HII17_01935</name>
</gene>
<dbReference type="InterPro" id="IPR002575">
    <property type="entry name" value="Aminoglycoside_PTrfase"/>
</dbReference>
<dbReference type="GO" id="GO:0005524">
    <property type="term" value="F:ATP binding"/>
    <property type="evidence" value="ECO:0007669"/>
    <property type="project" value="UniProtKB-KW"/>
</dbReference>
<keyword evidence="5" id="KW-1185">Reference proteome</keyword>
<reference evidence="4 5" key="1">
    <citation type="submission" date="2020-04" db="EMBL/GenBank/DDBJ databases">
        <title>Thalassotalea sp. M1531, isolated from the surface of marine red alga.</title>
        <authorList>
            <person name="Pang L."/>
            <person name="Lu D.-C."/>
        </authorList>
    </citation>
    <scope>NUCLEOTIDE SEQUENCE [LARGE SCALE GENOMIC DNA]</scope>
    <source>
        <strain evidence="4 5">M1531</strain>
    </source>
</reference>
<evidence type="ECO:0000313" key="5">
    <source>
        <dbReference type="Proteomes" id="UP000568664"/>
    </source>
</evidence>
<dbReference type="PANTHER" id="PTHR33540:SF1">
    <property type="entry name" value="N-ACETYLMURAMATE_N-ACETYLGLUCOSAMINE KINASE"/>
    <property type="match status" value="1"/>
</dbReference>
<evidence type="ECO:0000256" key="1">
    <source>
        <dbReference type="ARBA" id="ARBA00022741"/>
    </source>
</evidence>
<dbReference type="Gene3D" id="3.30.200.20">
    <property type="entry name" value="Phosphorylase Kinase, domain 1"/>
    <property type="match status" value="1"/>
</dbReference>
<dbReference type="GO" id="GO:0016740">
    <property type="term" value="F:transferase activity"/>
    <property type="evidence" value="ECO:0007669"/>
    <property type="project" value="UniProtKB-KW"/>
</dbReference>
<dbReference type="EMBL" id="JABBXH010000001">
    <property type="protein sequence ID" value="NMP30308.1"/>
    <property type="molecule type" value="Genomic_DNA"/>
</dbReference>
<dbReference type="InterPro" id="IPR011009">
    <property type="entry name" value="Kinase-like_dom_sf"/>
</dbReference>
<organism evidence="4 5">
    <name type="scientific">Thalassotalea algicola</name>
    <dbReference type="NCBI Taxonomy" id="2716224"/>
    <lineage>
        <taxon>Bacteria</taxon>
        <taxon>Pseudomonadati</taxon>
        <taxon>Pseudomonadota</taxon>
        <taxon>Gammaproteobacteria</taxon>
        <taxon>Alteromonadales</taxon>
        <taxon>Colwelliaceae</taxon>
        <taxon>Thalassotalea</taxon>
    </lineage>
</organism>
<feature type="domain" description="Aminoglycoside phosphotransferase" evidence="3">
    <location>
        <begin position="28"/>
        <end position="235"/>
    </location>
</feature>
<evidence type="ECO:0000256" key="2">
    <source>
        <dbReference type="ARBA" id="ARBA00022840"/>
    </source>
</evidence>
<dbReference type="SUPFAM" id="SSF56112">
    <property type="entry name" value="Protein kinase-like (PK-like)"/>
    <property type="match status" value="1"/>
</dbReference>
<keyword evidence="2" id="KW-0067">ATP-binding</keyword>
<evidence type="ECO:0000259" key="3">
    <source>
        <dbReference type="Pfam" id="PF01636"/>
    </source>
</evidence>
<sequence length="332" mass="38040">MSLEQANTRLVQWLHQSGYPEVNQLVPMTGDAGFRQYYRFNFQSQSYLAVDSPPTYCNNEAFFNIASYLKSVDMQVPAIYAKNLEQGFFCIEDFGQCLLAEKLSTENMKSWYSKAIAELPKLALLEPLQGMPKFDAAFVALELKIFTEWLIGQYLSLSLSSQEQQELKDAFKVLTDNILAQPQVFMHRDFHSRNIMVLADESLGIIDFQDAVVGPITYDVVSLLRDCYVKWPQKDVLTLFKTFTEVMNERMAIDIDFTTWKRWFDLTGLQRHIKASGIFARLLLRDNKSSYIKDIPLTLSYIVDIASQYPELSALAKLVENKVLPAVKSKLA</sequence>
<dbReference type="Proteomes" id="UP000568664">
    <property type="component" value="Unassembled WGS sequence"/>
</dbReference>
<comment type="caution">
    <text evidence="4">The sequence shown here is derived from an EMBL/GenBank/DDBJ whole genome shotgun (WGS) entry which is preliminary data.</text>
</comment>
<evidence type="ECO:0000313" key="4">
    <source>
        <dbReference type="EMBL" id="NMP30308.1"/>
    </source>
</evidence>
<name>A0A7Y0L9X6_9GAMM</name>
<proteinExistence type="predicted"/>
<protein>
    <submittedName>
        <fullName evidence="4">Phosphotransferase</fullName>
    </submittedName>
</protein>
<keyword evidence="1" id="KW-0547">Nucleotide-binding</keyword>
<dbReference type="Pfam" id="PF01636">
    <property type="entry name" value="APH"/>
    <property type="match status" value="1"/>
</dbReference>
<accession>A0A7Y0L9X6</accession>
<dbReference type="PANTHER" id="PTHR33540">
    <property type="entry name" value="TRNA THREONYLCARBAMOYLADENOSINE BIOSYNTHESIS PROTEIN TSAE"/>
    <property type="match status" value="1"/>
</dbReference>
<dbReference type="RefSeq" id="WP_169073630.1">
    <property type="nucleotide sequence ID" value="NZ_JABBXH010000001.1"/>
</dbReference>